<accession>A0A6P4B305</accession>
<dbReference type="AlphaFoldDB" id="A0A6P4B305"/>
<evidence type="ECO:0000256" key="2">
    <source>
        <dbReference type="ARBA" id="ARBA00022771"/>
    </source>
</evidence>
<reference evidence="6" key="1">
    <citation type="journal article" date="2016" name="Nat. Genet.">
        <title>The genome sequences of Arachis duranensis and Arachis ipaensis, the diploid ancestors of cultivated peanut.</title>
        <authorList>
            <person name="Bertioli D.J."/>
            <person name="Cannon S.B."/>
            <person name="Froenicke L."/>
            <person name="Huang G."/>
            <person name="Farmer A.D."/>
            <person name="Cannon E.K."/>
            <person name="Liu X."/>
            <person name="Gao D."/>
            <person name="Clevenger J."/>
            <person name="Dash S."/>
            <person name="Ren L."/>
            <person name="Moretzsohn M.C."/>
            <person name="Shirasawa K."/>
            <person name="Huang W."/>
            <person name="Vidigal B."/>
            <person name="Abernathy B."/>
            <person name="Chu Y."/>
            <person name="Niederhuth C.E."/>
            <person name="Umale P."/>
            <person name="Araujo A.C."/>
            <person name="Kozik A."/>
            <person name="Kim K.D."/>
            <person name="Burow M.D."/>
            <person name="Varshney R.K."/>
            <person name="Wang X."/>
            <person name="Zhang X."/>
            <person name="Barkley N."/>
            <person name="Guimaraes P.M."/>
            <person name="Isobe S."/>
            <person name="Guo B."/>
            <person name="Liao B."/>
            <person name="Stalker H.T."/>
            <person name="Schmitz R.J."/>
            <person name="Scheffler B.E."/>
            <person name="Leal-Bertioli S.C."/>
            <person name="Xun X."/>
            <person name="Jackson S.A."/>
            <person name="Michelmore R."/>
            <person name="Ozias-Akins P."/>
        </authorList>
    </citation>
    <scope>NUCLEOTIDE SEQUENCE [LARGE SCALE GENOMIC DNA]</scope>
    <source>
        <strain evidence="6">cv. V14167</strain>
    </source>
</reference>
<keyword evidence="2 4" id="KW-0863">Zinc-finger</keyword>
<dbReference type="PROSITE" id="PS50966">
    <property type="entry name" value="ZF_SWIM"/>
    <property type="match status" value="1"/>
</dbReference>
<keyword evidence="3" id="KW-0862">Zinc</keyword>
<dbReference type="RefSeq" id="XP_015931327.1">
    <property type="nucleotide sequence ID" value="XM_016075841.1"/>
</dbReference>
<dbReference type="Pfam" id="PF04434">
    <property type="entry name" value="SWIM"/>
    <property type="match status" value="1"/>
</dbReference>
<dbReference type="GeneID" id="107457673"/>
<dbReference type="InterPro" id="IPR006564">
    <property type="entry name" value="Znf_PMZ"/>
</dbReference>
<evidence type="ECO:0000256" key="1">
    <source>
        <dbReference type="ARBA" id="ARBA00022723"/>
    </source>
</evidence>
<keyword evidence="6" id="KW-1185">Reference proteome</keyword>
<organism evidence="6 7">
    <name type="scientific">Arachis duranensis</name>
    <name type="common">Wild peanut</name>
    <dbReference type="NCBI Taxonomy" id="130453"/>
    <lineage>
        <taxon>Eukaryota</taxon>
        <taxon>Viridiplantae</taxon>
        <taxon>Streptophyta</taxon>
        <taxon>Embryophyta</taxon>
        <taxon>Tracheophyta</taxon>
        <taxon>Spermatophyta</taxon>
        <taxon>Magnoliopsida</taxon>
        <taxon>eudicotyledons</taxon>
        <taxon>Gunneridae</taxon>
        <taxon>Pentapetalae</taxon>
        <taxon>rosids</taxon>
        <taxon>fabids</taxon>
        <taxon>Fabales</taxon>
        <taxon>Fabaceae</taxon>
        <taxon>Papilionoideae</taxon>
        <taxon>50 kb inversion clade</taxon>
        <taxon>dalbergioids sensu lato</taxon>
        <taxon>Dalbergieae</taxon>
        <taxon>Pterocarpus clade</taxon>
        <taxon>Arachis</taxon>
    </lineage>
</organism>
<protein>
    <submittedName>
        <fullName evidence="7">Uncharacterized protein LOC107457673</fullName>
    </submittedName>
</protein>
<dbReference type="SMART" id="SM00575">
    <property type="entry name" value="ZnF_PMZ"/>
    <property type="match status" value="1"/>
</dbReference>
<gene>
    <name evidence="7" type="primary">LOC107457673</name>
</gene>
<name>A0A6P4B305_ARADU</name>
<evidence type="ECO:0000256" key="4">
    <source>
        <dbReference type="PROSITE-ProRule" id="PRU00325"/>
    </source>
</evidence>
<evidence type="ECO:0000313" key="6">
    <source>
        <dbReference type="Proteomes" id="UP000515211"/>
    </source>
</evidence>
<dbReference type="InterPro" id="IPR007527">
    <property type="entry name" value="Znf_SWIM"/>
</dbReference>
<feature type="domain" description="SWIM-type" evidence="5">
    <location>
        <begin position="29"/>
        <end position="61"/>
    </location>
</feature>
<dbReference type="Proteomes" id="UP000515211">
    <property type="component" value="Chromosome 7"/>
</dbReference>
<dbReference type="KEGG" id="adu:107457673"/>
<keyword evidence="1" id="KW-0479">Metal-binding</keyword>
<evidence type="ECO:0000256" key="3">
    <source>
        <dbReference type="ARBA" id="ARBA00022833"/>
    </source>
</evidence>
<dbReference type="GO" id="GO:0008270">
    <property type="term" value="F:zinc ion binding"/>
    <property type="evidence" value="ECO:0007669"/>
    <property type="project" value="UniProtKB-KW"/>
</dbReference>
<evidence type="ECO:0000259" key="5">
    <source>
        <dbReference type="PROSITE" id="PS50966"/>
    </source>
</evidence>
<proteinExistence type="predicted"/>
<evidence type="ECO:0000313" key="7">
    <source>
        <dbReference type="RefSeq" id="XP_015931327.1"/>
    </source>
</evidence>
<reference evidence="7" key="2">
    <citation type="submission" date="2025-08" db="UniProtKB">
        <authorList>
            <consortium name="RefSeq"/>
        </authorList>
    </citation>
    <scope>IDENTIFICATION</scope>
    <source>
        <tissue evidence="7">Whole plant</tissue>
    </source>
</reference>
<sequence>MRVTHYDRQASVFVVEELEPFEGWEGGSFHVWLSDGTCDCGLFQSLHYLCRHTLAGCATASIEWVSYVHLVYKQEAVFKVYEMEFSPIPDESLWVELNRTMLRPNPVMRRKVTRRPVSTRF</sequence>